<reference evidence="1 2" key="1">
    <citation type="submission" date="2019-08" db="EMBL/GenBank/DDBJ databases">
        <title>In-depth cultivation of the pig gut microbiome towards novel bacterial diversity and tailored functional studies.</title>
        <authorList>
            <person name="Wylensek D."/>
            <person name="Hitch T.C.A."/>
            <person name="Clavel T."/>
        </authorList>
    </citation>
    <scope>NUCLEOTIDE SEQUENCE [LARGE SCALE GENOMIC DNA]</scope>
    <source>
        <strain evidence="1 2">LKV-178-WT-2A</strain>
    </source>
</reference>
<dbReference type="EMBL" id="VUNG01000001">
    <property type="protein sequence ID" value="MST83256.1"/>
    <property type="molecule type" value="Genomic_DNA"/>
</dbReference>
<keyword evidence="2" id="KW-1185">Reference proteome</keyword>
<evidence type="ECO:0000313" key="1">
    <source>
        <dbReference type="EMBL" id="MST83256.1"/>
    </source>
</evidence>
<proteinExistence type="predicted"/>
<dbReference type="InterPro" id="IPR024363">
    <property type="entry name" value="DUF3853"/>
</dbReference>
<name>A0A7K0KBG2_9BACT</name>
<comment type="caution">
    <text evidence="1">The sequence shown here is derived from an EMBL/GenBank/DDBJ whole genome shotgun (WGS) entry which is preliminary data.</text>
</comment>
<dbReference type="RefSeq" id="WP_154532675.1">
    <property type="nucleotide sequence ID" value="NZ_VUNG01000001.1"/>
</dbReference>
<evidence type="ECO:0000313" key="2">
    <source>
        <dbReference type="Proteomes" id="UP000438914"/>
    </source>
</evidence>
<dbReference type="AlphaFoldDB" id="A0A7K0KBG2"/>
<organism evidence="1 2">
    <name type="scientific">Hallella mizrahii</name>
    <dbReference type="NCBI Taxonomy" id="2606637"/>
    <lineage>
        <taxon>Bacteria</taxon>
        <taxon>Pseudomonadati</taxon>
        <taxon>Bacteroidota</taxon>
        <taxon>Bacteroidia</taxon>
        <taxon>Bacteroidales</taxon>
        <taxon>Prevotellaceae</taxon>
        <taxon>Hallella</taxon>
    </lineage>
</organism>
<sequence length="113" mass="12102">MKHVFTFETLLQTPVCMMTGEQLAFLVTNLPLLNKQANKASSDEGAAKPRRLVYGIKGIADTFGCSIPTANRIKKSGVIDDAITQVGRKIVVDADLALELAANAKKQGKEVAS</sequence>
<gene>
    <name evidence="1" type="ORF">FYJ73_00885</name>
</gene>
<accession>A0A7K0KBG2</accession>
<dbReference type="Proteomes" id="UP000438914">
    <property type="component" value="Unassembled WGS sequence"/>
</dbReference>
<protein>
    <submittedName>
        <fullName evidence="1">DUF3853 family protein</fullName>
    </submittedName>
</protein>
<dbReference type="Pfam" id="PF12964">
    <property type="entry name" value="DUF3853"/>
    <property type="match status" value="1"/>
</dbReference>